<accession>A0A0G0WXX6</accession>
<keyword evidence="1" id="KW-0812">Transmembrane</keyword>
<gene>
    <name evidence="2" type="ORF">UU72_C0001G0069</name>
</gene>
<dbReference type="EMBL" id="LCBS01000001">
    <property type="protein sequence ID" value="KKS17585.1"/>
    <property type="molecule type" value="Genomic_DNA"/>
</dbReference>
<protein>
    <submittedName>
        <fullName evidence="2">Uncharacterized protein</fullName>
    </submittedName>
</protein>
<evidence type="ECO:0000256" key="1">
    <source>
        <dbReference type="SAM" id="Phobius"/>
    </source>
</evidence>
<keyword evidence="1" id="KW-1133">Transmembrane helix</keyword>
<evidence type="ECO:0000313" key="2">
    <source>
        <dbReference type="EMBL" id="KKS17585.1"/>
    </source>
</evidence>
<reference evidence="2 3" key="1">
    <citation type="journal article" date="2015" name="Nature">
        <title>rRNA introns, odd ribosomes, and small enigmatic genomes across a large radiation of phyla.</title>
        <authorList>
            <person name="Brown C.T."/>
            <person name="Hug L.A."/>
            <person name="Thomas B.C."/>
            <person name="Sharon I."/>
            <person name="Castelle C.J."/>
            <person name="Singh A."/>
            <person name="Wilkins M.J."/>
            <person name="Williams K.H."/>
            <person name="Banfield J.F."/>
        </authorList>
    </citation>
    <scope>NUCLEOTIDE SEQUENCE [LARGE SCALE GENOMIC DNA]</scope>
</reference>
<feature type="transmembrane region" description="Helical" evidence="1">
    <location>
        <begin position="7"/>
        <end position="27"/>
    </location>
</feature>
<dbReference type="Proteomes" id="UP000034163">
    <property type="component" value="Unassembled WGS sequence"/>
</dbReference>
<keyword evidence="1" id="KW-0472">Membrane</keyword>
<sequence length="119" mass="13258">MNERLKFVIVTVVLLLSEMVLVLYTDLGGTQKIVAAMIGAVLVGLLGAGLVSMVEKFTRGEFSITTVGIYYLLVGVVFLAAFWLVFFPQYPLHINAVFFLVPYMIGLLIWPIMHGYIKN</sequence>
<proteinExistence type="predicted"/>
<feature type="transmembrane region" description="Helical" evidence="1">
    <location>
        <begin position="33"/>
        <end position="54"/>
    </location>
</feature>
<comment type="caution">
    <text evidence="2">The sequence shown here is derived from an EMBL/GenBank/DDBJ whole genome shotgun (WGS) entry which is preliminary data.</text>
</comment>
<organism evidence="2 3">
    <name type="scientific">candidate division WWE3 bacterium GW2011_GWB1_41_6</name>
    <dbReference type="NCBI Taxonomy" id="1619112"/>
    <lineage>
        <taxon>Bacteria</taxon>
        <taxon>Katanobacteria</taxon>
    </lineage>
</organism>
<feature type="transmembrane region" description="Helical" evidence="1">
    <location>
        <begin position="66"/>
        <end position="86"/>
    </location>
</feature>
<evidence type="ECO:0000313" key="3">
    <source>
        <dbReference type="Proteomes" id="UP000034163"/>
    </source>
</evidence>
<feature type="transmembrane region" description="Helical" evidence="1">
    <location>
        <begin position="92"/>
        <end position="113"/>
    </location>
</feature>
<dbReference type="AlphaFoldDB" id="A0A0G0WXX6"/>
<name>A0A0G0WXX6_UNCKA</name>